<comment type="similarity">
    <text evidence="3">Belongs to the UTP5 family.</text>
</comment>
<dbReference type="OrthoDB" id="30195at2759"/>
<feature type="compositionally biased region" description="Acidic residues" evidence="4">
    <location>
        <begin position="550"/>
        <end position="561"/>
    </location>
</feature>
<keyword evidence="2" id="KW-0539">Nucleus</keyword>
<dbReference type="PANTHER" id="PTHR44267">
    <property type="entry name" value="WD REPEAT-CONTAINING PROTEIN 43"/>
    <property type="match status" value="1"/>
</dbReference>
<evidence type="ECO:0000256" key="1">
    <source>
        <dbReference type="ARBA" id="ARBA00004123"/>
    </source>
</evidence>
<dbReference type="STRING" id="984487.A0A1E4SMH7"/>
<accession>A0A1E4SMH7</accession>
<dbReference type="InterPro" id="IPR052414">
    <property type="entry name" value="U3_snoRNA-assoc_WDR"/>
</dbReference>
<evidence type="ECO:0000313" key="7">
    <source>
        <dbReference type="Proteomes" id="UP000094285"/>
    </source>
</evidence>
<feature type="compositionally biased region" description="Acidic residues" evidence="4">
    <location>
        <begin position="519"/>
        <end position="529"/>
    </location>
</feature>
<dbReference type="PANTHER" id="PTHR44267:SF1">
    <property type="entry name" value="WD REPEAT-CONTAINING PROTEIN 43"/>
    <property type="match status" value="1"/>
</dbReference>
<sequence>MSGSPKTTIDPSGSYISNIISKNGRNEVQIYAVNGKSGLTGDSSITRIELQAEESIIDSVWVHIEASPEETPKKRSKRKQSGEEVASTIAPTTTLAVLLVQGDILIFTPHTDKPTHRISNTTKLAGLISHQGSIWAYSSEGVVYSISTEQNRINKVSTFSDGKQTISSAQAIKFNGTGANKNTVPVLFGTSELHLVDISKTKKNKILTLPKHNDSPVKFIRQSTLNSEKIYVSKGTQIISYDLKNTEEVSSFSCSTSSTILNLQVISEGQQEVVMALTTEGIQVFNIDADSTQTDETPSSLIITTFHENSILFTNVVYTVSSELVGIWFNANEPKFTIIDWKFKSIGEIQVPVDYLVPSVRDAKEEGILSIPEEVQINNLESGELYDALVELIGAKDEQKIIQLCSTNNNEGDIKETIKSLSSEHNSNVLLNYLFAVISKEIGLCPSRKSSLSVWLKWILLIHGGAIGREPEQHENLKSLHTGLTNGMKLMPHLLALQGRLQLLKSQAQLRKNIADGVQDMDEDSEIENETQIQLDREDQEKDLIYVNGENDEDEEEEEEGEVLKFEGDEEDDEE</sequence>
<dbReference type="GO" id="GO:0005730">
    <property type="term" value="C:nucleolus"/>
    <property type="evidence" value="ECO:0007669"/>
    <property type="project" value="TreeGrafter"/>
</dbReference>
<feature type="region of interest" description="Disordered" evidence="4">
    <location>
        <begin position="517"/>
        <end position="575"/>
    </location>
</feature>
<organism evidence="6 7">
    <name type="scientific">Suhomyces tanzawaensis NRRL Y-17324</name>
    <dbReference type="NCBI Taxonomy" id="984487"/>
    <lineage>
        <taxon>Eukaryota</taxon>
        <taxon>Fungi</taxon>
        <taxon>Dikarya</taxon>
        <taxon>Ascomycota</taxon>
        <taxon>Saccharomycotina</taxon>
        <taxon>Pichiomycetes</taxon>
        <taxon>Debaryomycetaceae</taxon>
        <taxon>Suhomyces</taxon>
    </lineage>
</organism>
<proteinExistence type="inferred from homology"/>
<comment type="subcellular location">
    <subcellularLocation>
        <location evidence="1">Nucleus</location>
    </subcellularLocation>
</comment>
<dbReference type="GeneID" id="30980680"/>
<evidence type="ECO:0000256" key="3">
    <source>
        <dbReference type="ARBA" id="ARBA00038335"/>
    </source>
</evidence>
<dbReference type="GO" id="GO:0000462">
    <property type="term" value="P:maturation of SSU-rRNA from tricistronic rRNA transcript (SSU-rRNA, 5.8S rRNA, LSU-rRNA)"/>
    <property type="evidence" value="ECO:0007669"/>
    <property type="project" value="TreeGrafter"/>
</dbReference>
<dbReference type="InterPro" id="IPR007148">
    <property type="entry name" value="SSU_processome_Utp12"/>
</dbReference>
<gene>
    <name evidence="6" type="ORF">CANTADRAFT_20293</name>
</gene>
<dbReference type="EMBL" id="KV453910">
    <property type="protein sequence ID" value="ODV80721.1"/>
    <property type="molecule type" value="Genomic_DNA"/>
</dbReference>
<dbReference type="Proteomes" id="UP000094285">
    <property type="component" value="Unassembled WGS sequence"/>
</dbReference>
<evidence type="ECO:0000313" key="6">
    <source>
        <dbReference type="EMBL" id="ODV80721.1"/>
    </source>
</evidence>
<dbReference type="SUPFAM" id="SSF69322">
    <property type="entry name" value="Tricorn protease domain 2"/>
    <property type="match status" value="1"/>
</dbReference>
<feature type="domain" description="Small-subunit processome Utp12" evidence="5">
    <location>
        <begin position="398"/>
        <end position="506"/>
    </location>
</feature>
<name>A0A1E4SMH7_9ASCO</name>
<protein>
    <recommendedName>
        <fullName evidence="5">Small-subunit processome Utp12 domain-containing protein</fullName>
    </recommendedName>
</protein>
<dbReference type="AlphaFoldDB" id="A0A1E4SMH7"/>
<keyword evidence="7" id="KW-1185">Reference proteome</keyword>
<dbReference type="RefSeq" id="XP_020065843.1">
    <property type="nucleotide sequence ID" value="XM_020206543.1"/>
</dbReference>
<feature type="compositionally biased region" description="Basic and acidic residues" evidence="4">
    <location>
        <begin position="535"/>
        <end position="544"/>
    </location>
</feature>
<evidence type="ECO:0000256" key="4">
    <source>
        <dbReference type="SAM" id="MobiDB-lite"/>
    </source>
</evidence>
<evidence type="ECO:0000259" key="5">
    <source>
        <dbReference type="Pfam" id="PF04003"/>
    </source>
</evidence>
<reference evidence="7" key="1">
    <citation type="submission" date="2016-05" db="EMBL/GenBank/DDBJ databases">
        <title>Comparative genomics of biotechnologically important yeasts.</title>
        <authorList>
            <consortium name="DOE Joint Genome Institute"/>
            <person name="Riley R."/>
            <person name="Haridas S."/>
            <person name="Wolfe K.H."/>
            <person name="Lopes M.R."/>
            <person name="Hittinger C.T."/>
            <person name="Goker M."/>
            <person name="Salamov A."/>
            <person name="Wisecaver J."/>
            <person name="Long T.M."/>
            <person name="Aerts A.L."/>
            <person name="Barry K."/>
            <person name="Choi C."/>
            <person name="Clum A."/>
            <person name="Coughlan A.Y."/>
            <person name="Deshpande S."/>
            <person name="Douglass A.P."/>
            <person name="Hanson S.J."/>
            <person name="Klenk H.-P."/>
            <person name="Labutti K."/>
            <person name="Lapidus A."/>
            <person name="Lindquist E."/>
            <person name="Lipzen A."/>
            <person name="Meier-Kolthoff J.P."/>
            <person name="Ohm R.A."/>
            <person name="Otillar R.P."/>
            <person name="Pangilinan J."/>
            <person name="Peng Y."/>
            <person name="Rokas A."/>
            <person name="Rosa C.A."/>
            <person name="Scheuner C."/>
            <person name="Sibirny A.A."/>
            <person name="Slot J.C."/>
            <person name="Stielow J.B."/>
            <person name="Sun H."/>
            <person name="Kurtzman C.P."/>
            <person name="Blackwell M."/>
            <person name="Grigoriev I.V."/>
            <person name="Jeffries T.W."/>
        </authorList>
    </citation>
    <scope>NUCLEOTIDE SEQUENCE [LARGE SCALE GENOMIC DNA]</scope>
    <source>
        <strain evidence="7">NRRL Y-17324</strain>
    </source>
</reference>
<dbReference type="Pfam" id="PF04003">
    <property type="entry name" value="Utp12"/>
    <property type="match status" value="1"/>
</dbReference>
<evidence type="ECO:0000256" key="2">
    <source>
        <dbReference type="ARBA" id="ARBA00023242"/>
    </source>
</evidence>